<evidence type="ECO:0000256" key="4">
    <source>
        <dbReference type="ARBA" id="ARBA00023125"/>
    </source>
</evidence>
<dbReference type="GO" id="GO:0032993">
    <property type="term" value="C:protein-DNA complex"/>
    <property type="evidence" value="ECO:0007669"/>
    <property type="project" value="TreeGrafter"/>
</dbReference>
<dbReference type="CDD" id="cd00383">
    <property type="entry name" value="trans_reg_C"/>
    <property type="match status" value="1"/>
</dbReference>
<dbReference type="PROSITE" id="PS51755">
    <property type="entry name" value="OMPR_PHOB"/>
    <property type="match status" value="1"/>
</dbReference>
<dbReference type="InterPro" id="IPR001867">
    <property type="entry name" value="OmpR/PhoB-type_DNA-bd"/>
</dbReference>
<dbReference type="GO" id="GO:0000156">
    <property type="term" value="F:phosphorelay response regulator activity"/>
    <property type="evidence" value="ECO:0007669"/>
    <property type="project" value="TreeGrafter"/>
</dbReference>
<reference evidence="8" key="1">
    <citation type="journal article" date="2014" name="Front. Microbiol.">
        <title>High frequency of phylogenetically diverse reductive dehalogenase-homologous genes in deep subseafloor sedimentary metagenomes.</title>
        <authorList>
            <person name="Kawai M."/>
            <person name="Futagami T."/>
            <person name="Toyoda A."/>
            <person name="Takaki Y."/>
            <person name="Nishi S."/>
            <person name="Hori S."/>
            <person name="Arai W."/>
            <person name="Tsubouchi T."/>
            <person name="Morono Y."/>
            <person name="Uchiyama I."/>
            <person name="Ito T."/>
            <person name="Fujiyama A."/>
            <person name="Inagaki F."/>
            <person name="Takami H."/>
        </authorList>
    </citation>
    <scope>NUCLEOTIDE SEQUENCE</scope>
    <source>
        <strain evidence="8">Expedition CK06-06</strain>
    </source>
</reference>
<dbReference type="GO" id="GO:0000976">
    <property type="term" value="F:transcription cis-regulatory region binding"/>
    <property type="evidence" value="ECO:0007669"/>
    <property type="project" value="TreeGrafter"/>
</dbReference>
<evidence type="ECO:0000256" key="3">
    <source>
        <dbReference type="ARBA" id="ARBA00023015"/>
    </source>
</evidence>
<organism evidence="8">
    <name type="scientific">marine sediment metagenome</name>
    <dbReference type="NCBI Taxonomy" id="412755"/>
    <lineage>
        <taxon>unclassified sequences</taxon>
        <taxon>metagenomes</taxon>
        <taxon>ecological metagenomes</taxon>
    </lineage>
</organism>
<evidence type="ECO:0000259" key="6">
    <source>
        <dbReference type="PROSITE" id="PS50110"/>
    </source>
</evidence>
<keyword evidence="3" id="KW-0805">Transcription regulation</keyword>
<evidence type="ECO:0000259" key="7">
    <source>
        <dbReference type="PROSITE" id="PS51755"/>
    </source>
</evidence>
<dbReference type="InterPro" id="IPR001789">
    <property type="entry name" value="Sig_transdc_resp-reg_receiver"/>
</dbReference>
<keyword evidence="2" id="KW-0902">Two-component regulatory system</keyword>
<dbReference type="InterPro" id="IPR039420">
    <property type="entry name" value="WalR-like"/>
</dbReference>
<dbReference type="InterPro" id="IPR036388">
    <property type="entry name" value="WH-like_DNA-bd_sf"/>
</dbReference>
<keyword evidence="1" id="KW-0597">Phosphoprotein</keyword>
<evidence type="ECO:0000256" key="1">
    <source>
        <dbReference type="ARBA" id="ARBA00022553"/>
    </source>
</evidence>
<evidence type="ECO:0000256" key="5">
    <source>
        <dbReference type="ARBA" id="ARBA00023163"/>
    </source>
</evidence>
<accession>X1KWE1</accession>
<keyword evidence="5" id="KW-0804">Transcription</keyword>
<evidence type="ECO:0008006" key="9">
    <source>
        <dbReference type="Google" id="ProtNLM"/>
    </source>
</evidence>
<dbReference type="SMART" id="SM00862">
    <property type="entry name" value="Trans_reg_C"/>
    <property type="match status" value="1"/>
</dbReference>
<feature type="domain" description="OmpR/PhoB-type" evidence="7">
    <location>
        <begin position="117"/>
        <end position="216"/>
    </location>
</feature>
<dbReference type="PANTHER" id="PTHR48111">
    <property type="entry name" value="REGULATOR OF RPOS"/>
    <property type="match status" value="1"/>
</dbReference>
<dbReference type="Pfam" id="PF00486">
    <property type="entry name" value="Trans_reg_C"/>
    <property type="match status" value="1"/>
</dbReference>
<name>X1KWE1_9ZZZZ</name>
<dbReference type="Gene3D" id="6.10.250.690">
    <property type="match status" value="1"/>
</dbReference>
<dbReference type="SUPFAM" id="SSF52172">
    <property type="entry name" value="CheY-like"/>
    <property type="match status" value="1"/>
</dbReference>
<dbReference type="GO" id="GO:0005829">
    <property type="term" value="C:cytosol"/>
    <property type="evidence" value="ECO:0007669"/>
    <property type="project" value="TreeGrafter"/>
</dbReference>
<dbReference type="AlphaFoldDB" id="X1KWE1"/>
<gene>
    <name evidence="8" type="ORF">S06H3_12910</name>
</gene>
<dbReference type="PANTHER" id="PTHR48111:SF1">
    <property type="entry name" value="TWO-COMPONENT RESPONSE REGULATOR ORR33"/>
    <property type="match status" value="1"/>
</dbReference>
<comment type="caution">
    <text evidence="8">The sequence shown here is derived from an EMBL/GenBank/DDBJ whole genome shotgun (WGS) entry which is preliminary data.</text>
</comment>
<evidence type="ECO:0000256" key="2">
    <source>
        <dbReference type="ARBA" id="ARBA00023012"/>
    </source>
</evidence>
<keyword evidence="4" id="KW-0238">DNA-binding</keyword>
<dbReference type="Gene3D" id="3.40.50.2300">
    <property type="match status" value="1"/>
</dbReference>
<feature type="domain" description="Response regulatory" evidence="6">
    <location>
        <begin position="1"/>
        <end position="107"/>
    </location>
</feature>
<dbReference type="InterPro" id="IPR011006">
    <property type="entry name" value="CheY-like_superfamily"/>
</dbReference>
<dbReference type="SUPFAM" id="SSF46894">
    <property type="entry name" value="C-terminal effector domain of the bipartite response regulators"/>
    <property type="match status" value="1"/>
</dbReference>
<dbReference type="SMART" id="SM00448">
    <property type="entry name" value="REC"/>
    <property type="match status" value="1"/>
</dbReference>
<dbReference type="PROSITE" id="PS50110">
    <property type="entry name" value="RESPONSE_REGULATORY"/>
    <property type="match status" value="1"/>
</dbReference>
<sequence>RVKILWTVRAYLDREGFKTYAATDGEEALRAFEEKGPDLIVLDLMLPKLNGIEVTKRIRAKSSVPIIMLTAKAAEADRVVGLELGADDYVVKPFSPRELVARVRAVLRRIEGEASATERIVAGELEIDLKTREVKVNGREVELTPTEFDLLAFLARHPGHVFTRLQLLREVQGYTYDVFARTIDTHVKNLRRKLEEDPKEPRYILTVHGVGYRFYRES</sequence>
<dbReference type="Pfam" id="PF00072">
    <property type="entry name" value="Response_reg"/>
    <property type="match status" value="1"/>
</dbReference>
<dbReference type="InterPro" id="IPR016032">
    <property type="entry name" value="Sig_transdc_resp-reg_C-effctor"/>
</dbReference>
<dbReference type="EMBL" id="BARV01006305">
    <property type="protein sequence ID" value="GAI10998.1"/>
    <property type="molecule type" value="Genomic_DNA"/>
</dbReference>
<proteinExistence type="predicted"/>
<dbReference type="Gene3D" id="1.10.10.10">
    <property type="entry name" value="Winged helix-like DNA-binding domain superfamily/Winged helix DNA-binding domain"/>
    <property type="match status" value="1"/>
</dbReference>
<dbReference type="GO" id="GO:0006355">
    <property type="term" value="P:regulation of DNA-templated transcription"/>
    <property type="evidence" value="ECO:0007669"/>
    <property type="project" value="InterPro"/>
</dbReference>
<evidence type="ECO:0000313" key="8">
    <source>
        <dbReference type="EMBL" id="GAI10998.1"/>
    </source>
</evidence>
<feature type="non-terminal residue" evidence="8">
    <location>
        <position position="1"/>
    </location>
</feature>
<protein>
    <recommendedName>
        <fullName evidence="9">Response regulator transcription factor</fullName>
    </recommendedName>
</protein>
<dbReference type="FunFam" id="1.10.10.10:FF:000018">
    <property type="entry name" value="DNA-binding response regulator ResD"/>
    <property type="match status" value="1"/>
</dbReference>